<dbReference type="NCBIfam" id="TIGR01764">
    <property type="entry name" value="excise"/>
    <property type="match status" value="1"/>
</dbReference>
<keyword evidence="3" id="KW-1185">Reference proteome</keyword>
<organism evidence="2 3">
    <name type="scientific">Scytonema millei VB511283</name>
    <dbReference type="NCBI Taxonomy" id="1245923"/>
    <lineage>
        <taxon>Bacteria</taxon>
        <taxon>Bacillati</taxon>
        <taxon>Cyanobacteriota</taxon>
        <taxon>Cyanophyceae</taxon>
        <taxon>Nostocales</taxon>
        <taxon>Scytonemataceae</taxon>
        <taxon>Scytonema</taxon>
    </lineage>
</organism>
<reference evidence="2 3" key="1">
    <citation type="journal article" date="2015" name="Genome Announc.">
        <title>Draft Genome Sequence of the Terrestrial Cyanobacterium Scytonema millei VB511283, Isolated from Eastern India.</title>
        <authorList>
            <person name="Sen D."/>
            <person name="Chandrababunaidu M.M."/>
            <person name="Singh D."/>
            <person name="Sanghi N."/>
            <person name="Ghorai A."/>
            <person name="Mishra G.P."/>
            <person name="Madduluri M."/>
            <person name="Adhikary S.P."/>
            <person name="Tripathy S."/>
        </authorList>
    </citation>
    <scope>NUCLEOTIDE SEQUENCE [LARGE SCALE GENOMIC DNA]</scope>
    <source>
        <strain evidence="2 3">VB511283</strain>
    </source>
</reference>
<proteinExistence type="predicted"/>
<feature type="domain" description="Helix-turn-helix" evidence="1">
    <location>
        <begin position="86"/>
        <end position="131"/>
    </location>
</feature>
<dbReference type="InterPro" id="IPR041657">
    <property type="entry name" value="HTH_17"/>
</dbReference>
<gene>
    <name evidence="2" type="ORF">QH73_0015010</name>
</gene>
<dbReference type="AlphaFoldDB" id="A0A9X5E663"/>
<dbReference type="EMBL" id="JTJC03000004">
    <property type="protein sequence ID" value="NHC35947.1"/>
    <property type="molecule type" value="Genomic_DNA"/>
</dbReference>
<dbReference type="GO" id="GO:0003677">
    <property type="term" value="F:DNA binding"/>
    <property type="evidence" value="ECO:0007669"/>
    <property type="project" value="InterPro"/>
</dbReference>
<evidence type="ECO:0000313" key="2">
    <source>
        <dbReference type="EMBL" id="NHC35947.1"/>
    </source>
</evidence>
<name>A0A9X5E663_9CYAN</name>
<evidence type="ECO:0000259" key="1">
    <source>
        <dbReference type="Pfam" id="PF12728"/>
    </source>
</evidence>
<dbReference type="Pfam" id="PF12728">
    <property type="entry name" value="HTH_17"/>
    <property type="match status" value="1"/>
</dbReference>
<dbReference type="Proteomes" id="UP000031532">
    <property type="component" value="Unassembled WGS sequence"/>
</dbReference>
<comment type="caution">
    <text evidence="2">The sequence shown here is derived from an EMBL/GenBank/DDBJ whole genome shotgun (WGS) entry which is preliminary data.</text>
</comment>
<sequence length="157" mass="17276">MTLSAPRSFDIIAPTAEDSAIAQASSQILASIVDSDASHCTIRVMLDGTQGEAVTIPTSALRLFVDILTQMAKGNAVSIVPIKKELTTSEAADILNVSRPYLVDLLESGKIPFRKVGTRRRILYQDLMTYKHRIDERRRQALAELAAQAQELNMGYE</sequence>
<evidence type="ECO:0000313" key="3">
    <source>
        <dbReference type="Proteomes" id="UP000031532"/>
    </source>
</evidence>
<accession>A0A9X5E663</accession>
<dbReference type="OrthoDB" id="26212at2"/>
<protein>
    <submittedName>
        <fullName evidence="2">Helix-turn-helix domain-containing protein</fullName>
    </submittedName>
</protein>
<dbReference type="InterPro" id="IPR010093">
    <property type="entry name" value="SinI_DNA-bd"/>
</dbReference>